<keyword evidence="10 16" id="KW-0798">TonB box</keyword>
<accession>A0A643FV25</accession>
<keyword evidence="4 14" id="KW-1134">Transmembrane beta strand</keyword>
<dbReference type="InterPro" id="IPR010917">
    <property type="entry name" value="TonB_rcpt_CS"/>
</dbReference>
<evidence type="ECO:0000256" key="3">
    <source>
        <dbReference type="ARBA" id="ARBA00022448"/>
    </source>
</evidence>
<evidence type="ECO:0000256" key="1">
    <source>
        <dbReference type="ARBA" id="ARBA00004571"/>
    </source>
</evidence>
<evidence type="ECO:0000256" key="10">
    <source>
        <dbReference type="ARBA" id="ARBA00023077"/>
    </source>
</evidence>
<dbReference type="SMART" id="SM00965">
    <property type="entry name" value="STN"/>
    <property type="match status" value="1"/>
</dbReference>
<keyword evidence="5" id="KW-0410">Iron transport</keyword>
<comment type="similarity">
    <text evidence="2 14 16">Belongs to the TonB-dependent receptor family.</text>
</comment>
<dbReference type="FunFam" id="2.170.130.10:FF:000010">
    <property type="entry name" value="Ferripyoverdine receptor"/>
    <property type="match status" value="1"/>
</dbReference>
<dbReference type="Proteomes" id="UP000397656">
    <property type="component" value="Chromosome 2"/>
</dbReference>
<dbReference type="Pfam" id="PF00593">
    <property type="entry name" value="TonB_dep_Rec_b-barrel"/>
    <property type="match status" value="1"/>
</dbReference>
<keyword evidence="12 18" id="KW-0675">Receptor</keyword>
<keyword evidence="9" id="KW-0406">Ion transport</keyword>
<organism evidence="18 19">
    <name type="scientific">Cupriavidus basilensis</name>
    <dbReference type="NCBI Taxonomy" id="68895"/>
    <lineage>
        <taxon>Bacteria</taxon>
        <taxon>Pseudomonadati</taxon>
        <taxon>Pseudomonadota</taxon>
        <taxon>Betaproteobacteria</taxon>
        <taxon>Burkholderiales</taxon>
        <taxon>Burkholderiaceae</taxon>
        <taxon>Cupriavidus</taxon>
    </lineage>
</organism>
<evidence type="ECO:0000256" key="5">
    <source>
        <dbReference type="ARBA" id="ARBA00022496"/>
    </source>
</evidence>
<evidence type="ECO:0000313" key="19">
    <source>
        <dbReference type="Proteomes" id="UP000397656"/>
    </source>
</evidence>
<keyword evidence="7" id="KW-0732">Signal</keyword>
<evidence type="ECO:0000256" key="9">
    <source>
        <dbReference type="ARBA" id="ARBA00023065"/>
    </source>
</evidence>
<evidence type="ECO:0000256" key="16">
    <source>
        <dbReference type="RuleBase" id="RU003357"/>
    </source>
</evidence>
<keyword evidence="3 14" id="KW-0813">Transport</keyword>
<evidence type="ECO:0000259" key="17">
    <source>
        <dbReference type="SMART" id="SM00965"/>
    </source>
</evidence>
<dbReference type="Pfam" id="PF07660">
    <property type="entry name" value="STN"/>
    <property type="match status" value="1"/>
</dbReference>
<evidence type="ECO:0000256" key="14">
    <source>
        <dbReference type="PROSITE-ProRule" id="PRU01360"/>
    </source>
</evidence>
<keyword evidence="11 14" id="KW-0472">Membrane</keyword>
<feature type="short sequence motif" description="TonB C-terminal box" evidence="15">
    <location>
        <begin position="796"/>
        <end position="813"/>
    </location>
</feature>
<proteinExistence type="inferred from homology"/>
<dbReference type="Gene3D" id="3.55.50.30">
    <property type="match status" value="1"/>
</dbReference>
<evidence type="ECO:0000256" key="12">
    <source>
        <dbReference type="ARBA" id="ARBA00023170"/>
    </source>
</evidence>
<dbReference type="PROSITE" id="PS01156">
    <property type="entry name" value="TONB_DEPENDENT_REC_2"/>
    <property type="match status" value="1"/>
</dbReference>
<dbReference type="InterPro" id="IPR037066">
    <property type="entry name" value="Plug_dom_sf"/>
</dbReference>
<protein>
    <submittedName>
        <fullName evidence="18">TonB-dependent siderophore receptor</fullName>
    </submittedName>
</protein>
<evidence type="ECO:0000256" key="7">
    <source>
        <dbReference type="ARBA" id="ARBA00022729"/>
    </source>
</evidence>
<dbReference type="InterPro" id="IPR012910">
    <property type="entry name" value="Plug_dom"/>
</dbReference>
<sequence>MQMSATPFALAPLALAAFLALGAPYAAHAQSTGSAGTPVEISITAQPLAQALTELARQARITLVATPALLAGKTAPAVTGRLTTRQALERLLAGSGLSADIDGTAVTIQRTAQPASDGHATLPAVTVSAQVERSAMTELTGSYTSPALTIGKMTQSIRETPQSVSVVTRQQMDDKNLTSLDQVLAQSTGVTRSQRNFGDHKFTIRGFAVDNDNYMIDGVSGTLYSSTGWLPLDTAILDRVEVLRGAGGLIVGASDPSGAVNLVRKRPRTERHFDVTASVGSWSNYRTEIDTGGPLNAEGTIRARMVAAYEDRKYFYDVTHSRQPLFYGVIDADLGRDTTLTLGVRHQQKTADGFWLFGLPRYNDGGALDVSRSTSLVQDWNRQRATVNEAFAEVEHRFDGDWRAKVSYNHTEGELDQKVAIPRGAVDRATGTGTRFYSLYFKDLKVVSDGIDANVTGSFAAFGGTHQILVGANASRQRVKNNSASLDDGTAINVFNPNHGAIPDPMRPGWSSEEDSRDRRYGIYASARLQLAEPLHMLLGARLSWLDYRASERLSASQLRDDKVDHQLTPYAGVVYDLNKQWSLYASYADTFQPQSQYRSVSGDTLKPAIGANYEAGVKGELYNGRLNVSAAVFSVRKNNIAVSDAANYGNCPGTSADAECFRNGSTLRSKGFEAEASGEILPGWQVAAGYTYVTSRNDEGGSINAETPRHLLRASTTYRLPGPWNAWTIGGGVSAQTGYSYFAGDDPEVRMGEGARAVWDLRAAYRINRHWTAALNVANLFDKRYYAMLGELRRGNYYGEPRNVTLTLRGSF</sequence>
<dbReference type="GO" id="GO:0009279">
    <property type="term" value="C:cell outer membrane"/>
    <property type="evidence" value="ECO:0007669"/>
    <property type="project" value="UniProtKB-SubCell"/>
</dbReference>
<dbReference type="InterPro" id="IPR039426">
    <property type="entry name" value="TonB-dep_rcpt-like"/>
</dbReference>
<keyword evidence="8" id="KW-0408">Iron</keyword>
<dbReference type="PANTHER" id="PTHR32552">
    <property type="entry name" value="FERRICHROME IRON RECEPTOR-RELATED"/>
    <property type="match status" value="1"/>
</dbReference>
<evidence type="ECO:0000256" key="8">
    <source>
        <dbReference type="ARBA" id="ARBA00023004"/>
    </source>
</evidence>
<dbReference type="SUPFAM" id="SSF56935">
    <property type="entry name" value="Porins"/>
    <property type="match status" value="1"/>
</dbReference>
<gene>
    <name evidence="18" type="ORF">F7R26_031145</name>
</gene>
<keyword evidence="6 14" id="KW-0812">Transmembrane</keyword>
<dbReference type="Gene3D" id="2.40.170.20">
    <property type="entry name" value="TonB-dependent receptor, beta-barrel domain"/>
    <property type="match status" value="1"/>
</dbReference>
<keyword evidence="13 14" id="KW-0998">Cell outer membrane</keyword>
<dbReference type="Pfam" id="PF07715">
    <property type="entry name" value="Plug"/>
    <property type="match status" value="1"/>
</dbReference>
<dbReference type="Gene3D" id="2.170.130.10">
    <property type="entry name" value="TonB-dependent receptor, plug domain"/>
    <property type="match status" value="1"/>
</dbReference>
<evidence type="ECO:0000313" key="18">
    <source>
        <dbReference type="EMBL" id="QOT79213.1"/>
    </source>
</evidence>
<evidence type="ECO:0000256" key="11">
    <source>
        <dbReference type="ARBA" id="ARBA00023136"/>
    </source>
</evidence>
<dbReference type="PROSITE" id="PS52016">
    <property type="entry name" value="TONB_DEPENDENT_REC_3"/>
    <property type="match status" value="1"/>
</dbReference>
<evidence type="ECO:0000256" key="13">
    <source>
        <dbReference type="ARBA" id="ARBA00023237"/>
    </source>
</evidence>
<dbReference type="NCBIfam" id="TIGR01783">
    <property type="entry name" value="TonB-siderophor"/>
    <property type="match status" value="1"/>
</dbReference>
<dbReference type="EMBL" id="CP062804">
    <property type="protein sequence ID" value="QOT79213.1"/>
    <property type="molecule type" value="Genomic_DNA"/>
</dbReference>
<dbReference type="InterPro" id="IPR011662">
    <property type="entry name" value="Secretin/TonB_short_N"/>
</dbReference>
<evidence type="ECO:0000256" key="4">
    <source>
        <dbReference type="ARBA" id="ARBA00022452"/>
    </source>
</evidence>
<dbReference type="GO" id="GO:0038023">
    <property type="term" value="F:signaling receptor activity"/>
    <property type="evidence" value="ECO:0007669"/>
    <property type="project" value="InterPro"/>
</dbReference>
<dbReference type="GO" id="GO:0015344">
    <property type="term" value="F:siderophore uptake transmembrane transporter activity"/>
    <property type="evidence" value="ECO:0007669"/>
    <property type="project" value="TreeGrafter"/>
</dbReference>
<dbReference type="CDD" id="cd01347">
    <property type="entry name" value="ligand_gated_channel"/>
    <property type="match status" value="1"/>
</dbReference>
<dbReference type="GO" id="GO:0015891">
    <property type="term" value="P:siderophore transport"/>
    <property type="evidence" value="ECO:0007669"/>
    <property type="project" value="InterPro"/>
</dbReference>
<dbReference type="InterPro" id="IPR010105">
    <property type="entry name" value="TonB_sidphr_rcpt"/>
</dbReference>
<dbReference type="PANTHER" id="PTHR32552:SF74">
    <property type="entry name" value="HYDROXAMATE SIDEROPHORE RECEPTOR FHUE"/>
    <property type="match status" value="1"/>
</dbReference>
<feature type="domain" description="Secretin/TonB short N-terminal" evidence="17">
    <location>
        <begin position="61"/>
        <end position="111"/>
    </location>
</feature>
<dbReference type="InterPro" id="IPR036942">
    <property type="entry name" value="Beta-barrel_TonB_sf"/>
</dbReference>
<evidence type="ECO:0000256" key="15">
    <source>
        <dbReference type="PROSITE-ProRule" id="PRU10144"/>
    </source>
</evidence>
<evidence type="ECO:0000256" key="2">
    <source>
        <dbReference type="ARBA" id="ARBA00009810"/>
    </source>
</evidence>
<dbReference type="InterPro" id="IPR000531">
    <property type="entry name" value="Beta-barrel_TonB"/>
</dbReference>
<evidence type="ECO:0000256" key="6">
    <source>
        <dbReference type="ARBA" id="ARBA00022692"/>
    </source>
</evidence>
<reference evidence="18 19" key="1">
    <citation type="submission" date="2020-10" db="EMBL/GenBank/DDBJ databases">
        <title>Complete genome sequence of Cupriavidus basilensis CCUG 49340T.</title>
        <authorList>
            <person name="Salva-Serra F."/>
            <person name="Donoso R.A."/>
            <person name="Cho K.H."/>
            <person name="Yoo J.A."/>
            <person name="Lee K."/>
            <person name="Yoon S.-H."/>
            <person name="Perez-Pantoja D."/>
            <person name="Moore E.R.B."/>
        </authorList>
    </citation>
    <scope>NUCLEOTIDE SEQUENCE [LARGE SCALE GENOMIC DNA]</scope>
    <source>
        <strain evidence="19">CCUG 49340</strain>
    </source>
</reference>
<comment type="subcellular location">
    <subcellularLocation>
        <location evidence="1 14">Cell outer membrane</location>
        <topology evidence="1 14">Multi-pass membrane protein</topology>
    </subcellularLocation>
</comment>
<dbReference type="AlphaFoldDB" id="A0A643FV25"/>
<name>A0A643FV25_9BURK</name>